<evidence type="ECO:0000313" key="2">
    <source>
        <dbReference type="Proteomes" id="UP001153076"/>
    </source>
</evidence>
<keyword evidence="2" id="KW-1185">Reference proteome</keyword>
<dbReference type="Proteomes" id="UP001153076">
    <property type="component" value="Unassembled WGS sequence"/>
</dbReference>
<dbReference type="AlphaFoldDB" id="A0A9Q1GMP1"/>
<comment type="caution">
    <text evidence="1">The sequence shown here is derived from an EMBL/GenBank/DDBJ whole genome shotgun (WGS) entry which is preliminary data.</text>
</comment>
<proteinExistence type="predicted"/>
<sequence>MNVPYGGSSTQGNVVPTLNLLSNSNPNDQSLRQESSSSYMSTIATVGYYPSFYFDPRTTGGLTSMMYIMKKWRKGIKVIQSNELIIEDGMKDTAVCPLVWRMQMDRKINVLLTTNQMNREARLLCEEYFSKLKELIEVEVGSAYLEDNVQQDDPMSAKSILNPPATNLESRKTTKVIPENVIEFAPFPMNMPLYGLRGSLSKDPSGSLLLQNGLPLCMNIPYGGSSTQGNVVPTLNLLSNSNPNDQSLRQSTIAIVGYYPPFYFDPRTAEGLTPLMYQSFISQTPINGACNQCYNNGV</sequence>
<protein>
    <submittedName>
        <fullName evidence="1">Uncharacterized protein</fullName>
    </submittedName>
</protein>
<name>A0A9Q1GMP1_9CARY</name>
<dbReference type="OrthoDB" id="1838911at2759"/>
<evidence type="ECO:0000313" key="1">
    <source>
        <dbReference type="EMBL" id="KAJ8422112.1"/>
    </source>
</evidence>
<organism evidence="1 2">
    <name type="scientific">Carnegiea gigantea</name>
    <dbReference type="NCBI Taxonomy" id="171969"/>
    <lineage>
        <taxon>Eukaryota</taxon>
        <taxon>Viridiplantae</taxon>
        <taxon>Streptophyta</taxon>
        <taxon>Embryophyta</taxon>
        <taxon>Tracheophyta</taxon>
        <taxon>Spermatophyta</taxon>
        <taxon>Magnoliopsida</taxon>
        <taxon>eudicotyledons</taxon>
        <taxon>Gunneridae</taxon>
        <taxon>Pentapetalae</taxon>
        <taxon>Caryophyllales</taxon>
        <taxon>Cactineae</taxon>
        <taxon>Cactaceae</taxon>
        <taxon>Cactoideae</taxon>
        <taxon>Echinocereeae</taxon>
        <taxon>Carnegiea</taxon>
    </lineage>
</organism>
<gene>
    <name evidence="1" type="ORF">Cgig2_011155</name>
</gene>
<reference evidence="1" key="1">
    <citation type="submission" date="2022-04" db="EMBL/GenBank/DDBJ databases">
        <title>Carnegiea gigantea Genome sequencing and assembly v2.</title>
        <authorList>
            <person name="Copetti D."/>
            <person name="Sanderson M.J."/>
            <person name="Burquez A."/>
            <person name="Wojciechowski M.F."/>
        </authorList>
    </citation>
    <scope>NUCLEOTIDE SEQUENCE</scope>
    <source>
        <strain evidence="1">SGP5-SGP5p</strain>
        <tissue evidence="1">Aerial part</tissue>
    </source>
</reference>
<dbReference type="EMBL" id="JAKOGI010002385">
    <property type="protein sequence ID" value="KAJ8422112.1"/>
    <property type="molecule type" value="Genomic_DNA"/>
</dbReference>
<accession>A0A9Q1GMP1</accession>